<gene>
    <name evidence="2" type="ORF">BBW68_08545</name>
</gene>
<dbReference type="EMBL" id="MAYS01000198">
    <property type="protein sequence ID" value="OFC62700.1"/>
    <property type="molecule type" value="Genomic_DNA"/>
</dbReference>
<dbReference type="Gene3D" id="3.40.50.1000">
    <property type="entry name" value="HAD superfamily/HAD-like"/>
    <property type="match status" value="1"/>
</dbReference>
<comment type="caution">
    <text evidence="2">The sequence shown here is derived from an EMBL/GenBank/DDBJ whole genome shotgun (WGS) entry which is preliminary data.</text>
</comment>
<dbReference type="InterPro" id="IPR006357">
    <property type="entry name" value="HAD-SF_hydro_IIA"/>
</dbReference>
<organism evidence="2 3">
    <name type="scientific">Candidatus Erwinia dacicola</name>
    <dbReference type="NCBI Taxonomy" id="252393"/>
    <lineage>
        <taxon>Bacteria</taxon>
        <taxon>Pseudomonadati</taxon>
        <taxon>Pseudomonadota</taxon>
        <taxon>Gammaproteobacteria</taxon>
        <taxon>Enterobacterales</taxon>
        <taxon>Erwiniaceae</taxon>
        <taxon>Erwinia</taxon>
    </lineage>
</organism>
<sequence>MDFERMTIENVICDIDGMPMHDNTPVPGAQEFLQRIVGNNMPLVVLTNYPSQTAIDLSNRIASAGIELPDSVFYTSVMATADFLKGGFKFEVQR</sequence>
<evidence type="ECO:0000313" key="3">
    <source>
        <dbReference type="Proteomes" id="UP000243534"/>
    </source>
</evidence>
<accession>A0A1E7Z1P4</accession>
<dbReference type="AlphaFoldDB" id="A0A1E7Z1P4"/>
<reference evidence="2 3" key="1">
    <citation type="submission" date="2016-07" db="EMBL/GenBank/DDBJ databases">
        <authorList>
            <person name="Yuval B."/>
        </authorList>
    </citation>
    <scope>NUCLEOTIDE SEQUENCE [LARGE SCALE GENOMIC DNA]</scope>
    <source>
        <strain evidence="2 3">IL</strain>
    </source>
</reference>
<keyword evidence="1" id="KW-0479">Metal-binding</keyword>
<dbReference type="Proteomes" id="UP000243534">
    <property type="component" value="Unassembled WGS sequence"/>
</dbReference>
<dbReference type="InterPro" id="IPR023214">
    <property type="entry name" value="HAD_sf"/>
</dbReference>
<dbReference type="SUPFAM" id="SSF56784">
    <property type="entry name" value="HAD-like"/>
    <property type="match status" value="1"/>
</dbReference>
<evidence type="ECO:0000313" key="2">
    <source>
        <dbReference type="EMBL" id="OFC62700.1"/>
    </source>
</evidence>
<dbReference type="GO" id="GO:0046872">
    <property type="term" value="F:metal ion binding"/>
    <property type="evidence" value="ECO:0007669"/>
    <property type="project" value="UniProtKB-KW"/>
</dbReference>
<dbReference type="Pfam" id="PF13344">
    <property type="entry name" value="Hydrolase_6"/>
    <property type="match status" value="1"/>
</dbReference>
<proteinExistence type="predicted"/>
<evidence type="ECO:0008006" key="4">
    <source>
        <dbReference type="Google" id="ProtNLM"/>
    </source>
</evidence>
<name>A0A1E7Z1P4_9GAMM</name>
<protein>
    <recommendedName>
        <fullName evidence="4">Haloacid dehalogenase-like hydrolase family protein</fullName>
    </recommendedName>
</protein>
<dbReference type="InterPro" id="IPR036412">
    <property type="entry name" value="HAD-like_sf"/>
</dbReference>
<evidence type="ECO:0000256" key="1">
    <source>
        <dbReference type="ARBA" id="ARBA00022723"/>
    </source>
</evidence>